<gene>
    <name evidence="2" type="ORF">C8E87_7510</name>
</gene>
<dbReference type="Proteomes" id="UP000294901">
    <property type="component" value="Unassembled WGS sequence"/>
</dbReference>
<organism evidence="2 3">
    <name type="scientific">Paractinoplanes brasiliensis</name>
    <dbReference type="NCBI Taxonomy" id="52695"/>
    <lineage>
        <taxon>Bacteria</taxon>
        <taxon>Bacillati</taxon>
        <taxon>Actinomycetota</taxon>
        <taxon>Actinomycetes</taxon>
        <taxon>Micromonosporales</taxon>
        <taxon>Micromonosporaceae</taxon>
        <taxon>Paractinoplanes</taxon>
    </lineage>
</organism>
<dbReference type="Pfam" id="PF05013">
    <property type="entry name" value="FGase"/>
    <property type="match status" value="1"/>
</dbReference>
<sequence>MVFHVLPGDPGSPVILHVPHASRELTERARAGLLVDDAELSDELDNLTDAHTDLIALRAAGGSPVRPWTFANGLSRLVVDPERFPDEREEMRAAGMGAVYTHGYAGRRLRASADDQALIDEHFHPYGKAISDLVTERLAATGRAVIVDVHSYPTLRLPYELHGDGPRPQICLGADDFHTPPALLDEARTAFAGYETAVNTPFAGAYIPLTHHGRDEAVTALMVEIRRDTYMTEPAGPPHEGLGEIADALTALIAAVQPPHRADAKHAAGAPSRCRRPAP</sequence>
<dbReference type="EMBL" id="SNWR01000002">
    <property type="protein sequence ID" value="TDO32068.1"/>
    <property type="molecule type" value="Genomic_DNA"/>
</dbReference>
<evidence type="ECO:0000313" key="2">
    <source>
        <dbReference type="EMBL" id="TDO32068.1"/>
    </source>
</evidence>
<dbReference type="InterPro" id="IPR007709">
    <property type="entry name" value="N-FG_amidohydro"/>
</dbReference>
<proteinExistence type="predicted"/>
<dbReference type="OrthoDB" id="9802050at2"/>
<dbReference type="SUPFAM" id="SSF53187">
    <property type="entry name" value="Zn-dependent exopeptidases"/>
    <property type="match status" value="1"/>
</dbReference>
<dbReference type="AlphaFoldDB" id="A0A4V3C621"/>
<dbReference type="GO" id="GO:0016787">
    <property type="term" value="F:hydrolase activity"/>
    <property type="evidence" value="ECO:0007669"/>
    <property type="project" value="UniProtKB-KW"/>
</dbReference>
<comment type="caution">
    <text evidence="2">The sequence shown here is derived from an EMBL/GenBank/DDBJ whole genome shotgun (WGS) entry which is preliminary data.</text>
</comment>
<evidence type="ECO:0000313" key="3">
    <source>
        <dbReference type="Proteomes" id="UP000294901"/>
    </source>
</evidence>
<keyword evidence="3" id="KW-1185">Reference proteome</keyword>
<feature type="region of interest" description="Disordered" evidence="1">
    <location>
        <begin position="260"/>
        <end position="279"/>
    </location>
</feature>
<dbReference type="RefSeq" id="WP_133878086.1">
    <property type="nucleotide sequence ID" value="NZ_BOMD01000044.1"/>
</dbReference>
<protein>
    <submittedName>
        <fullName evidence="2">N-formylglutamate amidohydrolase</fullName>
    </submittedName>
</protein>
<accession>A0A4V3C621</accession>
<evidence type="ECO:0000256" key="1">
    <source>
        <dbReference type="SAM" id="MobiDB-lite"/>
    </source>
</evidence>
<keyword evidence="2" id="KW-0378">Hydrolase</keyword>
<name>A0A4V3C621_9ACTN</name>
<reference evidence="2 3" key="1">
    <citation type="submission" date="2019-03" db="EMBL/GenBank/DDBJ databases">
        <title>Sequencing the genomes of 1000 actinobacteria strains.</title>
        <authorList>
            <person name="Klenk H.-P."/>
        </authorList>
    </citation>
    <scope>NUCLEOTIDE SEQUENCE [LARGE SCALE GENOMIC DNA]</scope>
    <source>
        <strain evidence="2 3">DSM 43805</strain>
    </source>
</reference>
<dbReference type="Gene3D" id="3.40.630.40">
    <property type="entry name" value="Zn-dependent exopeptidases"/>
    <property type="match status" value="1"/>
</dbReference>